<evidence type="ECO:0000313" key="3">
    <source>
        <dbReference type="Proteomes" id="UP001185015"/>
    </source>
</evidence>
<keyword evidence="2" id="KW-0966">Cell projection</keyword>
<keyword evidence="1" id="KW-0472">Membrane</keyword>
<evidence type="ECO:0000313" key="2">
    <source>
        <dbReference type="EMBL" id="MDR6223018.1"/>
    </source>
</evidence>
<dbReference type="RefSeq" id="WP_270095992.1">
    <property type="nucleotide sequence ID" value="NZ_JAQFFK010000003.1"/>
</dbReference>
<comment type="caution">
    <text evidence="2">The sequence shown here is derived from an EMBL/GenBank/DDBJ whole genome shotgun (WGS) entry which is preliminary data.</text>
</comment>
<sequence>MGFETTIVISIFFISALVLGTHSYAVMSTSNDIVTDAEDVKYNMQYQKLNSAIEIDSMILDNTSSTLNLNITNNGNIVLDSDEMSILLDGRVISHTYTPNTVKWYPGETKIFSVTDDSGDTYKRVKVVTDIGIIAYGTGHPDISAS</sequence>
<dbReference type="PANTHER" id="PTHR42200">
    <property type="entry name" value="ARCHAEAL FLAGELLA-RELATED PROTEIN F-RELATED"/>
    <property type="match status" value="1"/>
</dbReference>
<dbReference type="InterPro" id="IPR002774">
    <property type="entry name" value="Flagellin_arc-type"/>
</dbReference>
<protein>
    <submittedName>
        <fullName evidence="2">Flagellar protein FlaF</fullName>
    </submittedName>
</protein>
<feature type="transmembrane region" description="Helical" evidence="1">
    <location>
        <begin position="6"/>
        <end position="26"/>
    </location>
</feature>
<evidence type="ECO:0000256" key="1">
    <source>
        <dbReference type="SAM" id="Phobius"/>
    </source>
</evidence>
<dbReference type="EMBL" id="JAVDQI010000005">
    <property type="protein sequence ID" value="MDR6223018.1"/>
    <property type="molecule type" value="Genomic_DNA"/>
</dbReference>
<proteinExistence type="predicted"/>
<organism evidence="2 3">
    <name type="scientific">Methanococcoides alaskense</name>
    <dbReference type="NCBI Taxonomy" id="325778"/>
    <lineage>
        <taxon>Archaea</taxon>
        <taxon>Methanobacteriati</taxon>
        <taxon>Methanobacteriota</taxon>
        <taxon>Stenosarchaea group</taxon>
        <taxon>Methanomicrobia</taxon>
        <taxon>Methanosarcinales</taxon>
        <taxon>Methanosarcinaceae</taxon>
        <taxon>Methanococcoides</taxon>
    </lineage>
</organism>
<accession>A0AA90U094</accession>
<keyword evidence="3" id="KW-1185">Reference proteome</keyword>
<dbReference type="Proteomes" id="UP001185015">
    <property type="component" value="Unassembled WGS sequence"/>
</dbReference>
<reference evidence="2 3" key="1">
    <citation type="submission" date="2023-07" db="EMBL/GenBank/DDBJ databases">
        <title>Genomic Encyclopedia of Type Strains, Phase IV (KMG-IV): sequencing the most valuable type-strain genomes for metagenomic binning, comparative biology and taxonomic classification.</title>
        <authorList>
            <person name="Goeker M."/>
        </authorList>
    </citation>
    <scope>NUCLEOTIDE SEQUENCE [LARGE SCALE GENOMIC DNA]</scope>
    <source>
        <strain evidence="2 3">DSM 17273</strain>
    </source>
</reference>
<dbReference type="AlphaFoldDB" id="A0AA90U094"/>
<gene>
    <name evidence="2" type="ORF">J2750_001480</name>
</gene>
<keyword evidence="2" id="KW-0969">Cilium</keyword>
<dbReference type="GO" id="GO:0097588">
    <property type="term" value="P:archaeal or bacterial-type flagellum-dependent cell motility"/>
    <property type="evidence" value="ECO:0007669"/>
    <property type="project" value="InterPro"/>
</dbReference>
<keyword evidence="1" id="KW-1133">Transmembrane helix</keyword>
<dbReference type="PANTHER" id="PTHR42200:SF2">
    <property type="entry name" value="ARCHAEAL FLAGELLA-RELATED PROTEIN F"/>
    <property type="match status" value="1"/>
</dbReference>
<dbReference type="GO" id="GO:0005198">
    <property type="term" value="F:structural molecule activity"/>
    <property type="evidence" value="ECO:0007669"/>
    <property type="project" value="InterPro"/>
</dbReference>
<keyword evidence="2" id="KW-0282">Flagellum</keyword>
<keyword evidence="1" id="KW-0812">Transmembrane</keyword>
<name>A0AA90U094_9EURY</name>